<dbReference type="NCBIfam" id="TIGR01221">
    <property type="entry name" value="rmlC"/>
    <property type="match status" value="1"/>
</dbReference>
<name>T0YEF6_9ZZZZ</name>
<dbReference type="GO" id="GO:0005829">
    <property type="term" value="C:cytosol"/>
    <property type="evidence" value="ECO:0007669"/>
    <property type="project" value="TreeGrafter"/>
</dbReference>
<comment type="caution">
    <text evidence="1">The sequence shown here is derived from an EMBL/GenBank/DDBJ whole genome shotgun (WGS) entry which is preliminary data.</text>
</comment>
<accession>T0YEF6</accession>
<dbReference type="AlphaFoldDB" id="T0YEF6"/>
<reference evidence="1" key="1">
    <citation type="submission" date="2013-08" db="EMBL/GenBank/DDBJ databases">
        <authorList>
            <person name="Mendez C."/>
            <person name="Richter M."/>
            <person name="Ferrer M."/>
            <person name="Sanchez J."/>
        </authorList>
    </citation>
    <scope>NUCLEOTIDE SEQUENCE</scope>
</reference>
<dbReference type="SUPFAM" id="SSF51182">
    <property type="entry name" value="RmlC-like cupins"/>
    <property type="match status" value="1"/>
</dbReference>
<keyword evidence="1" id="KW-0413">Isomerase</keyword>
<proteinExistence type="predicted"/>
<reference evidence="1" key="2">
    <citation type="journal article" date="2014" name="ISME J.">
        <title>Microbial stratification in low pH oxic and suboxic macroscopic growths along an acid mine drainage.</title>
        <authorList>
            <person name="Mendez-Garcia C."/>
            <person name="Mesa V."/>
            <person name="Sprenger R.R."/>
            <person name="Richter M."/>
            <person name="Diez M.S."/>
            <person name="Solano J."/>
            <person name="Bargiela R."/>
            <person name="Golyshina O.V."/>
            <person name="Manteca A."/>
            <person name="Ramos J.L."/>
            <person name="Gallego J.R."/>
            <person name="Llorente I."/>
            <person name="Martins Dos Santos V.A."/>
            <person name="Jensen O.N."/>
            <person name="Pelaez A.I."/>
            <person name="Sanchez J."/>
            <person name="Ferrer M."/>
        </authorList>
    </citation>
    <scope>NUCLEOTIDE SEQUENCE</scope>
</reference>
<dbReference type="CDD" id="cd00438">
    <property type="entry name" value="cupin_RmlC"/>
    <property type="match status" value="1"/>
</dbReference>
<dbReference type="EMBL" id="AUZY01011640">
    <property type="protein sequence ID" value="EQD33771.1"/>
    <property type="molecule type" value="Genomic_DNA"/>
</dbReference>
<dbReference type="GO" id="GO:0008830">
    <property type="term" value="F:dTDP-4-dehydrorhamnose 3,5-epimerase activity"/>
    <property type="evidence" value="ECO:0007669"/>
    <property type="project" value="UniProtKB-EC"/>
</dbReference>
<sequence>MEDAFQFMPFVFSKTVLNGVMIIQSKEFNDSRGFFKEAYKRSEFRNAGIGLDFVQDNHSYSNKGVIRGIHFQNYPNEQGKLVSVIEGEIFDVAVDLRPDSMTFSKWYGAVLSGNNGTMLWIPPGFAHGFQALKDSHVCYKVTSEFSPKDDGGVRWNDTDITVKWPLKESIVSDKDSSLPFLKDLKFDGGVWH</sequence>
<dbReference type="EC" id="5.1.3.13" evidence="1"/>
<dbReference type="PANTHER" id="PTHR21047">
    <property type="entry name" value="DTDP-6-DEOXY-D-GLUCOSE-3,5 EPIMERASE"/>
    <property type="match status" value="1"/>
</dbReference>
<evidence type="ECO:0000313" key="1">
    <source>
        <dbReference type="EMBL" id="EQD33771.1"/>
    </source>
</evidence>
<organism evidence="1">
    <name type="scientific">mine drainage metagenome</name>
    <dbReference type="NCBI Taxonomy" id="410659"/>
    <lineage>
        <taxon>unclassified sequences</taxon>
        <taxon>metagenomes</taxon>
        <taxon>ecological metagenomes</taxon>
    </lineage>
</organism>
<protein>
    <submittedName>
        <fullName evidence="1">dTDP-4-dehydrorhamnose 3,5-epimerase</fullName>
        <ecNumber evidence="1">5.1.3.13</ecNumber>
    </submittedName>
</protein>
<dbReference type="PANTHER" id="PTHR21047:SF2">
    <property type="entry name" value="THYMIDINE DIPHOSPHO-4-KETO-RHAMNOSE 3,5-EPIMERASE"/>
    <property type="match status" value="1"/>
</dbReference>
<dbReference type="InterPro" id="IPR000888">
    <property type="entry name" value="RmlC-like"/>
</dbReference>
<dbReference type="InterPro" id="IPR014710">
    <property type="entry name" value="RmlC-like_jellyroll"/>
</dbReference>
<dbReference type="Gene3D" id="2.60.120.10">
    <property type="entry name" value="Jelly Rolls"/>
    <property type="match status" value="1"/>
</dbReference>
<dbReference type="Pfam" id="PF00908">
    <property type="entry name" value="dTDP_sugar_isom"/>
    <property type="match status" value="1"/>
</dbReference>
<gene>
    <name evidence="1" type="ORF">B1B_17430</name>
</gene>
<dbReference type="GO" id="GO:0000271">
    <property type="term" value="P:polysaccharide biosynthetic process"/>
    <property type="evidence" value="ECO:0007669"/>
    <property type="project" value="TreeGrafter"/>
</dbReference>
<dbReference type="InterPro" id="IPR011051">
    <property type="entry name" value="RmlC_Cupin_sf"/>
</dbReference>